<evidence type="ECO:0000259" key="1">
    <source>
        <dbReference type="Pfam" id="PF13173"/>
    </source>
</evidence>
<evidence type="ECO:0000313" key="2">
    <source>
        <dbReference type="EMBL" id="QSB13543.1"/>
    </source>
</evidence>
<organism evidence="2 3">
    <name type="scientific">Natronosporangium hydrolyticum</name>
    <dbReference type="NCBI Taxonomy" id="2811111"/>
    <lineage>
        <taxon>Bacteria</taxon>
        <taxon>Bacillati</taxon>
        <taxon>Actinomycetota</taxon>
        <taxon>Actinomycetes</taxon>
        <taxon>Micromonosporales</taxon>
        <taxon>Micromonosporaceae</taxon>
        <taxon>Natronosporangium</taxon>
    </lineage>
</organism>
<evidence type="ECO:0000313" key="3">
    <source>
        <dbReference type="Proteomes" id="UP000662857"/>
    </source>
</evidence>
<dbReference type="InterPro" id="IPR041682">
    <property type="entry name" value="AAA_14"/>
</dbReference>
<dbReference type="EMBL" id="CP070499">
    <property type="protein sequence ID" value="QSB13543.1"/>
    <property type="molecule type" value="Genomic_DNA"/>
</dbReference>
<dbReference type="RefSeq" id="WP_239675638.1">
    <property type="nucleotide sequence ID" value="NZ_CP070499.1"/>
</dbReference>
<dbReference type="PANTHER" id="PTHR33295:SF18">
    <property type="entry name" value="AAA+ ATPASE DOMAIN-CONTAINING PROTEIN"/>
    <property type="match status" value="1"/>
</dbReference>
<dbReference type="SUPFAM" id="SSF52540">
    <property type="entry name" value="P-loop containing nucleoside triphosphate hydrolases"/>
    <property type="match status" value="1"/>
</dbReference>
<feature type="domain" description="AAA" evidence="1">
    <location>
        <begin position="64"/>
        <end position="200"/>
    </location>
</feature>
<gene>
    <name evidence="2" type="ORF">JQS43_18390</name>
</gene>
<reference evidence="2" key="1">
    <citation type="submission" date="2021-02" db="EMBL/GenBank/DDBJ databases">
        <title>Natrosporangium hydrolyticum gen. nov., sp. nov, a haloalkaliphilic actinobacterium from a soda solonchak soil.</title>
        <authorList>
            <person name="Sorokin D.Y."/>
            <person name="Khijniak T.V."/>
            <person name="Zakharycheva A.P."/>
            <person name="Boueva O.V."/>
            <person name="Ariskina E.V."/>
            <person name="Hahnke R.L."/>
            <person name="Bunk B."/>
            <person name="Sproer C."/>
            <person name="Schumann P."/>
            <person name="Evtushenko L.I."/>
            <person name="Kublanov I.V."/>
        </authorList>
    </citation>
    <scope>NUCLEOTIDE SEQUENCE</scope>
    <source>
        <strain evidence="2">DSM 106523</strain>
    </source>
</reference>
<dbReference type="PANTHER" id="PTHR33295">
    <property type="entry name" value="ATPASE"/>
    <property type="match status" value="1"/>
</dbReference>
<dbReference type="Pfam" id="PF13173">
    <property type="entry name" value="AAA_14"/>
    <property type="match status" value="1"/>
</dbReference>
<keyword evidence="3" id="KW-1185">Reference proteome</keyword>
<dbReference type="Proteomes" id="UP000662857">
    <property type="component" value="Chromosome"/>
</dbReference>
<dbReference type="KEGG" id="nhy:JQS43_18390"/>
<keyword evidence="2" id="KW-0067">ATP-binding</keyword>
<keyword evidence="2" id="KW-0547">Nucleotide-binding</keyword>
<name>A0A895YDL6_9ACTN</name>
<proteinExistence type="predicted"/>
<sequence>MRDDVLRELIREQNPWWRAAAVGEDPLGWTVTDRTLRARQSYDLGYRSDVLDDVGRAPLGSSLHLLRGPRRVGKSVVLKDFIARLCSRPDVDPWQIIYLPADTLSAQDLRRAVVLATEITRVAGDAVRVWVIDEITAVEGWTAELKSLRDNTRFGDDTVILTGSSAAGAAQAVRDLGAGRTGEARHPFRLVLPMTFRQYLSAVEPELPTPGPFPPWAVQTPEAADAAGLLETFTNELDLAWQRYLEAGGFPRAVFEHHRHGSVSTVFLRELESWLTADVDPSAPQESVALLLGEVQQRSSSPLNVRSLAETLGLSRSYLATRLNRIVSTFAGLWCHQVDEQGRRVGGAQSKLYLVDPLLAWLGHYLRAGLPVPDFTHLTEASLAVTVARVVEAHSPGRWLAGDTVGYARTASGAEVDVAAVPINGPAGGEQTPPLEVKWVPSGWRPAAAGLARKCGRGIVATKTATDYSGPVWALPAPVVSLLLS</sequence>
<protein>
    <submittedName>
        <fullName evidence="2">ATP-binding protein</fullName>
    </submittedName>
</protein>
<dbReference type="InterPro" id="IPR027417">
    <property type="entry name" value="P-loop_NTPase"/>
</dbReference>
<accession>A0A895YDL6</accession>
<dbReference type="AlphaFoldDB" id="A0A895YDL6"/>
<dbReference type="GO" id="GO:0005524">
    <property type="term" value="F:ATP binding"/>
    <property type="evidence" value="ECO:0007669"/>
    <property type="project" value="UniProtKB-KW"/>
</dbReference>